<accession>A0A3P6SHP4</accession>
<reference evidence="12 13" key="1">
    <citation type="submission" date="2018-11" db="EMBL/GenBank/DDBJ databases">
        <authorList>
            <consortium name="Pathogen Informatics"/>
        </authorList>
    </citation>
    <scope>NUCLEOTIDE SEQUENCE [LARGE SCALE GENOMIC DNA]</scope>
</reference>
<evidence type="ECO:0000256" key="10">
    <source>
        <dbReference type="PROSITE-ProRule" id="PRU00076"/>
    </source>
</evidence>
<dbReference type="SUPFAM" id="SSF57196">
    <property type="entry name" value="EGF/Laminin"/>
    <property type="match status" value="1"/>
</dbReference>
<dbReference type="GO" id="GO:0005509">
    <property type="term" value="F:calcium ion binding"/>
    <property type="evidence" value="ECO:0007669"/>
    <property type="project" value="InterPro"/>
</dbReference>
<dbReference type="AlphaFoldDB" id="A0A3P6SHP4"/>
<feature type="domain" description="EGF-like" evidence="11">
    <location>
        <begin position="77"/>
        <end position="118"/>
    </location>
</feature>
<keyword evidence="9" id="KW-0325">Glycoprotein</keyword>
<dbReference type="PROSITE" id="PS50026">
    <property type="entry name" value="EGF_3"/>
    <property type="match status" value="4"/>
</dbReference>
<evidence type="ECO:0000256" key="9">
    <source>
        <dbReference type="ARBA" id="ARBA00023180"/>
    </source>
</evidence>
<evidence type="ECO:0000256" key="8">
    <source>
        <dbReference type="ARBA" id="ARBA00023157"/>
    </source>
</evidence>
<evidence type="ECO:0000256" key="5">
    <source>
        <dbReference type="ARBA" id="ARBA00022729"/>
    </source>
</evidence>
<dbReference type="PROSITE" id="PS00010">
    <property type="entry name" value="ASX_HYDROXYL"/>
    <property type="match status" value="4"/>
</dbReference>
<protein>
    <recommendedName>
        <fullName evidence="11">EGF-like domain-containing protein</fullName>
    </recommendedName>
</protein>
<keyword evidence="8" id="KW-1015">Disulfide bond</keyword>
<feature type="domain" description="EGF-like" evidence="11">
    <location>
        <begin position="216"/>
        <end position="252"/>
    </location>
</feature>
<dbReference type="FunFam" id="2.10.25.10:FF:000210">
    <property type="entry name" value="Hemicentin 1"/>
    <property type="match status" value="1"/>
</dbReference>
<dbReference type="PROSITE" id="PS00022">
    <property type="entry name" value="EGF_1"/>
    <property type="match status" value="3"/>
</dbReference>
<feature type="domain" description="EGF-like" evidence="11">
    <location>
        <begin position="2"/>
        <end position="38"/>
    </location>
</feature>
<dbReference type="InterPro" id="IPR000152">
    <property type="entry name" value="EGF-type_Asp/Asn_hydroxyl_site"/>
</dbReference>
<name>A0A3P6SHP4_DIBLA</name>
<evidence type="ECO:0000256" key="6">
    <source>
        <dbReference type="ARBA" id="ARBA00022737"/>
    </source>
</evidence>
<dbReference type="PANTHER" id="PTHR24050">
    <property type="entry name" value="PA14 DOMAIN-CONTAINING PROTEIN"/>
    <property type="match status" value="1"/>
</dbReference>
<keyword evidence="6" id="KW-0677">Repeat</keyword>
<evidence type="ECO:0000256" key="4">
    <source>
        <dbReference type="ARBA" id="ARBA00022536"/>
    </source>
</evidence>
<gene>
    <name evidence="12" type="ORF">DILT_LOCUS1966</name>
</gene>
<keyword evidence="2" id="KW-0964">Secreted</keyword>
<dbReference type="PANTHER" id="PTHR24050:SF28">
    <property type="entry name" value="UROMODULIN-LIKE"/>
    <property type="match status" value="1"/>
</dbReference>
<evidence type="ECO:0000256" key="2">
    <source>
        <dbReference type="ARBA" id="ARBA00022525"/>
    </source>
</evidence>
<dbReference type="EMBL" id="UYRU01018117">
    <property type="protein sequence ID" value="VDK53398.1"/>
    <property type="molecule type" value="Genomic_DNA"/>
</dbReference>
<evidence type="ECO:0000259" key="11">
    <source>
        <dbReference type="PROSITE" id="PS50026"/>
    </source>
</evidence>
<feature type="domain" description="EGF-like" evidence="11">
    <location>
        <begin position="141"/>
        <end position="177"/>
    </location>
</feature>
<dbReference type="InterPro" id="IPR001881">
    <property type="entry name" value="EGF-like_Ca-bd_dom"/>
</dbReference>
<feature type="non-terminal residue" evidence="12">
    <location>
        <position position="310"/>
    </location>
</feature>
<dbReference type="InterPro" id="IPR018097">
    <property type="entry name" value="EGF_Ca-bd_CS"/>
</dbReference>
<dbReference type="InterPro" id="IPR049883">
    <property type="entry name" value="NOTCH1_EGF-like"/>
</dbReference>
<dbReference type="SMART" id="SM00181">
    <property type="entry name" value="EGF"/>
    <property type="match status" value="8"/>
</dbReference>
<dbReference type="InterPro" id="IPR009030">
    <property type="entry name" value="Growth_fac_rcpt_cys_sf"/>
</dbReference>
<dbReference type="SMART" id="SM00179">
    <property type="entry name" value="EGF_CA"/>
    <property type="match status" value="5"/>
</dbReference>
<comment type="subcellular location">
    <subcellularLocation>
        <location evidence="1">Secreted</location>
        <location evidence="1">Extracellular space</location>
        <location evidence="1">Extracellular matrix</location>
    </subcellularLocation>
</comment>
<dbReference type="Pfam" id="PF07645">
    <property type="entry name" value="EGF_CA"/>
    <property type="match status" value="5"/>
</dbReference>
<evidence type="ECO:0000313" key="12">
    <source>
        <dbReference type="EMBL" id="VDK53398.1"/>
    </source>
</evidence>
<evidence type="ECO:0000256" key="1">
    <source>
        <dbReference type="ARBA" id="ARBA00004498"/>
    </source>
</evidence>
<dbReference type="SUPFAM" id="SSF57184">
    <property type="entry name" value="Growth factor receptor domain"/>
    <property type="match status" value="2"/>
</dbReference>
<comment type="caution">
    <text evidence="10">Lacks conserved residue(s) required for the propagation of feature annotation.</text>
</comment>
<dbReference type="OrthoDB" id="283575at2759"/>
<dbReference type="PRINTS" id="PR00011">
    <property type="entry name" value="EGFLAMININ"/>
</dbReference>
<sequence length="310" mass="34846">MDVDECREQPNTCDQRCINSFGSFKCECDPGFNLDRRDNRTCIRDKCFDTCVPGQGECQNGRCVCRSGFKGPNCELDVDECREQPNSCDQRCINSFGSFRCECDPGFNLNPRDNRTCIRGECQNGRCVCRSGFKGPNCELDVDECREQPNSCDQRCINTFGSFKCECDPGFNLDRHDNLTCIRDKCFDTCVRGQGECHHGNCQCLPGFTGINCELDIDECRLGTHKCEQICVNTRGSYRCECKPGYEPAVPGAERSGQGDCNDSGECQCRPGYEGRYCESEIDLCRSGRHTCEHICVSSEGTFFCRCHEG</sequence>
<organism evidence="12 13">
    <name type="scientific">Dibothriocephalus latus</name>
    <name type="common">Fish tapeworm</name>
    <name type="synonym">Diphyllobothrium latum</name>
    <dbReference type="NCBI Taxonomy" id="60516"/>
    <lineage>
        <taxon>Eukaryota</taxon>
        <taxon>Metazoa</taxon>
        <taxon>Spiralia</taxon>
        <taxon>Lophotrochozoa</taxon>
        <taxon>Platyhelminthes</taxon>
        <taxon>Cestoda</taxon>
        <taxon>Eucestoda</taxon>
        <taxon>Diphyllobothriidea</taxon>
        <taxon>Diphyllobothriidae</taxon>
        <taxon>Dibothriocephalus</taxon>
    </lineage>
</organism>
<dbReference type="InterPro" id="IPR000742">
    <property type="entry name" value="EGF"/>
</dbReference>
<dbReference type="InterPro" id="IPR052235">
    <property type="entry name" value="Nephronectin_domain"/>
</dbReference>
<dbReference type="Proteomes" id="UP000281553">
    <property type="component" value="Unassembled WGS sequence"/>
</dbReference>
<evidence type="ECO:0000256" key="7">
    <source>
        <dbReference type="ARBA" id="ARBA00022837"/>
    </source>
</evidence>
<keyword evidence="7" id="KW-0106">Calcium</keyword>
<proteinExistence type="predicted"/>
<evidence type="ECO:0000256" key="3">
    <source>
        <dbReference type="ARBA" id="ARBA00022530"/>
    </source>
</evidence>
<dbReference type="Gene3D" id="2.10.25.10">
    <property type="entry name" value="Laminin"/>
    <property type="match status" value="7"/>
</dbReference>
<keyword evidence="5" id="KW-0732">Signal</keyword>
<keyword evidence="13" id="KW-1185">Reference proteome</keyword>
<dbReference type="PROSITE" id="PS01186">
    <property type="entry name" value="EGF_2"/>
    <property type="match status" value="3"/>
</dbReference>
<keyword evidence="3" id="KW-0272">Extracellular matrix</keyword>
<evidence type="ECO:0000313" key="13">
    <source>
        <dbReference type="Proteomes" id="UP000281553"/>
    </source>
</evidence>
<dbReference type="PROSITE" id="PS01187">
    <property type="entry name" value="EGF_CA"/>
    <property type="match status" value="2"/>
</dbReference>
<keyword evidence="4 10" id="KW-0245">EGF-like domain</keyword>